<feature type="compositionally biased region" description="Basic and acidic residues" evidence="3">
    <location>
        <begin position="237"/>
        <end position="248"/>
    </location>
</feature>
<dbReference type="InterPro" id="IPR001747">
    <property type="entry name" value="Vitellogenin_N"/>
</dbReference>
<keyword evidence="1" id="KW-0732">Signal</keyword>
<feature type="non-terminal residue" evidence="5">
    <location>
        <position position="434"/>
    </location>
</feature>
<dbReference type="InterPro" id="IPR015816">
    <property type="entry name" value="Vitellinogen_b-sht_N"/>
</dbReference>
<evidence type="ECO:0000313" key="5">
    <source>
        <dbReference type="EMBL" id="CAF4884005.1"/>
    </source>
</evidence>
<dbReference type="SUPFAM" id="SSF56968">
    <property type="entry name" value="Lipovitellin-phosvitin complex, beta-sheet shell regions"/>
    <property type="match status" value="1"/>
</dbReference>
<dbReference type="Gene3D" id="2.30.230.10">
    <property type="entry name" value="Lipovitellin, beta-sheet shell regions, chain A"/>
    <property type="match status" value="1"/>
</dbReference>
<name>A0A821U4T2_9BILA</name>
<dbReference type="Proteomes" id="UP000663848">
    <property type="component" value="Unassembled WGS sequence"/>
</dbReference>
<organism evidence="5 6">
    <name type="scientific">Rotaria socialis</name>
    <dbReference type="NCBI Taxonomy" id="392032"/>
    <lineage>
        <taxon>Eukaryota</taxon>
        <taxon>Metazoa</taxon>
        <taxon>Spiralia</taxon>
        <taxon>Gnathifera</taxon>
        <taxon>Rotifera</taxon>
        <taxon>Eurotatoria</taxon>
        <taxon>Bdelloidea</taxon>
        <taxon>Philodinida</taxon>
        <taxon>Philodinidae</taxon>
        <taxon>Rotaria</taxon>
    </lineage>
</organism>
<feature type="region of interest" description="Disordered" evidence="3">
    <location>
        <begin position="235"/>
        <end position="257"/>
    </location>
</feature>
<comment type="caution">
    <text evidence="2">Lacks conserved residue(s) required for the propagation of feature annotation.</text>
</comment>
<evidence type="ECO:0000256" key="1">
    <source>
        <dbReference type="ARBA" id="ARBA00022729"/>
    </source>
</evidence>
<feature type="non-terminal residue" evidence="5">
    <location>
        <position position="1"/>
    </location>
</feature>
<dbReference type="AlphaFoldDB" id="A0A821U4T2"/>
<gene>
    <name evidence="5" type="ORF">QYT958_LOCUS29575</name>
</gene>
<sequence>YRASTAPISPGNADAMCSFAQHVAPGQDSLVYKYKTEVKLSVVNGQFDLKNEISADVHIKNLGNCNYALQLKNVDISETQDEDESTVSTPAKQELENLVVRFRWADGFVVAVEADASANIDHVNFVKGIISALQVYSPVPTDGENIVREEDVLGVCTTRYKYSQKDGATKITKNKDLSTCSKDKLHLSSSPVLTSLLGPLVEQAFAAKTSYVCQTEITNKNVKSVKCKTIEIEDGDSEKSSKTDKDGSSEEDNDIDFDEKDEEISSKLISIKQTLELTTSSAANVDASAIKSPVRQTLQFVPTASFDKSNEAVSDIVKKIKGLLASKDWDQFAATRFLEVTNELRRMGKADINAFKSNGDIKNLVPMFLNTIYAHDPAAALFNFDSANLKFENPLSVFYLDSPSTELVDQIVQGAKRLTAEQVPDFVGLAATIL</sequence>
<evidence type="ECO:0000313" key="6">
    <source>
        <dbReference type="Proteomes" id="UP000663848"/>
    </source>
</evidence>
<evidence type="ECO:0000256" key="3">
    <source>
        <dbReference type="SAM" id="MobiDB-lite"/>
    </source>
</evidence>
<dbReference type="GO" id="GO:0005319">
    <property type="term" value="F:lipid transporter activity"/>
    <property type="evidence" value="ECO:0007669"/>
    <property type="project" value="InterPro"/>
</dbReference>
<dbReference type="PANTHER" id="PTHR23345:SF36">
    <property type="entry name" value="APOLIPOPHORINS"/>
    <property type="match status" value="1"/>
</dbReference>
<dbReference type="PANTHER" id="PTHR23345">
    <property type="entry name" value="VITELLOGENIN-RELATED"/>
    <property type="match status" value="1"/>
</dbReference>
<dbReference type="Pfam" id="PF01347">
    <property type="entry name" value="Vitellogenin_N"/>
    <property type="match status" value="1"/>
</dbReference>
<evidence type="ECO:0000259" key="4">
    <source>
        <dbReference type="PROSITE" id="PS51211"/>
    </source>
</evidence>
<proteinExistence type="predicted"/>
<dbReference type="InterPro" id="IPR050733">
    <property type="entry name" value="Vitellogenin/Apolipophorin"/>
</dbReference>
<dbReference type="InterPro" id="IPR015819">
    <property type="entry name" value="Lipid_transp_b-sht_shell"/>
</dbReference>
<accession>A0A821U4T2</accession>
<evidence type="ECO:0000256" key="2">
    <source>
        <dbReference type="PROSITE-ProRule" id="PRU00557"/>
    </source>
</evidence>
<dbReference type="PROSITE" id="PS51211">
    <property type="entry name" value="VITELLOGENIN"/>
    <property type="match status" value="1"/>
</dbReference>
<comment type="caution">
    <text evidence="5">The sequence shown here is derived from an EMBL/GenBank/DDBJ whole genome shotgun (WGS) entry which is preliminary data.</text>
</comment>
<reference evidence="5" key="1">
    <citation type="submission" date="2021-02" db="EMBL/GenBank/DDBJ databases">
        <authorList>
            <person name="Nowell W R."/>
        </authorList>
    </citation>
    <scope>NUCLEOTIDE SEQUENCE</scope>
</reference>
<dbReference type="EMBL" id="CAJOBR010008771">
    <property type="protein sequence ID" value="CAF4884005.1"/>
    <property type="molecule type" value="Genomic_DNA"/>
</dbReference>
<feature type="domain" description="Vitellogenin" evidence="4">
    <location>
        <begin position="23"/>
        <end position="434"/>
    </location>
</feature>
<protein>
    <recommendedName>
        <fullName evidence="4">Vitellogenin domain-containing protein</fullName>
    </recommendedName>
</protein>